<keyword evidence="6 8" id="KW-1133">Transmembrane helix</keyword>
<evidence type="ECO:0000256" key="2">
    <source>
        <dbReference type="ARBA" id="ARBA00022676"/>
    </source>
</evidence>
<keyword evidence="5 8" id="KW-0256">Endoplasmic reticulum</keyword>
<evidence type="ECO:0000256" key="1">
    <source>
        <dbReference type="ARBA" id="ARBA00004477"/>
    </source>
</evidence>
<name>A0A2C6KFT4_9APIC</name>
<organism evidence="10 11">
    <name type="scientific">Cystoisospora suis</name>
    <dbReference type="NCBI Taxonomy" id="483139"/>
    <lineage>
        <taxon>Eukaryota</taxon>
        <taxon>Sar</taxon>
        <taxon>Alveolata</taxon>
        <taxon>Apicomplexa</taxon>
        <taxon>Conoidasida</taxon>
        <taxon>Coccidia</taxon>
        <taxon>Eucoccidiorida</taxon>
        <taxon>Eimeriorina</taxon>
        <taxon>Sarcocystidae</taxon>
        <taxon>Cystoisospora</taxon>
    </lineage>
</organism>
<dbReference type="EMBL" id="MIGC01008846">
    <property type="protein sequence ID" value="PHJ15274.1"/>
    <property type="molecule type" value="Genomic_DNA"/>
</dbReference>
<gene>
    <name evidence="10" type="ORF">CSUI_010916</name>
</gene>
<dbReference type="PANTHER" id="PTHR22760:SF4">
    <property type="entry name" value="GPI MANNOSYLTRANSFERASE 3"/>
    <property type="match status" value="1"/>
</dbReference>
<dbReference type="GO" id="GO:0000026">
    <property type="term" value="F:alpha-1,2-mannosyltransferase activity"/>
    <property type="evidence" value="ECO:0007669"/>
    <property type="project" value="TreeGrafter"/>
</dbReference>
<comment type="subcellular location">
    <subcellularLocation>
        <location evidence="1 8">Endoplasmic reticulum membrane</location>
        <topology evidence="1 8">Multi-pass membrane protein</topology>
    </subcellularLocation>
</comment>
<feature type="compositionally biased region" description="Basic and acidic residues" evidence="9">
    <location>
        <begin position="634"/>
        <end position="645"/>
    </location>
</feature>
<feature type="transmembrane region" description="Helical" evidence="8">
    <location>
        <begin position="523"/>
        <end position="542"/>
    </location>
</feature>
<keyword evidence="7 8" id="KW-0472">Membrane</keyword>
<comment type="caution">
    <text evidence="10">The sequence shown here is derived from an EMBL/GenBank/DDBJ whole genome shotgun (WGS) entry which is preliminary data.</text>
</comment>
<proteinExistence type="inferred from homology"/>
<feature type="transmembrane region" description="Helical" evidence="8">
    <location>
        <begin position="321"/>
        <end position="344"/>
    </location>
</feature>
<keyword evidence="2 8" id="KW-0328">Glycosyltransferase</keyword>
<dbReference type="Proteomes" id="UP000221165">
    <property type="component" value="Unassembled WGS sequence"/>
</dbReference>
<dbReference type="InterPro" id="IPR005599">
    <property type="entry name" value="GPI_mannosylTrfase"/>
</dbReference>
<reference evidence="10 11" key="1">
    <citation type="journal article" date="2017" name="Int. J. Parasitol.">
        <title>The genome of the protozoan parasite Cystoisospora suis and a reverse vaccinology approach to identify vaccine candidates.</title>
        <authorList>
            <person name="Palmieri N."/>
            <person name="Shrestha A."/>
            <person name="Ruttkowski B."/>
            <person name="Beck T."/>
            <person name="Vogl C."/>
            <person name="Tomley F."/>
            <person name="Blake D.P."/>
            <person name="Joachim A."/>
        </authorList>
    </citation>
    <scope>NUCLEOTIDE SEQUENCE [LARGE SCALE GENOMIC DNA]</scope>
    <source>
        <strain evidence="10 11">Wien I</strain>
    </source>
</reference>
<evidence type="ECO:0000256" key="5">
    <source>
        <dbReference type="ARBA" id="ARBA00022824"/>
    </source>
</evidence>
<dbReference type="GO" id="GO:0006506">
    <property type="term" value="P:GPI anchor biosynthetic process"/>
    <property type="evidence" value="ECO:0007669"/>
    <property type="project" value="TreeGrafter"/>
</dbReference>
<dbReference type="GO" id="GO:0005789">
    <property type="term" value="C:endoplasmic reticulum membrane"/>
    <property type="evidence" value="ECO:0007669"/>
    <property type="project" value="UniProtKB-SubCell"/>
</dbReference>
<dbReference type="Pfam" id="PF03901">
    <property type="entry name" value="Glyco_transf_22"/>
    <property type="match status" value="1"/>
</dbReference>
<evidence type="ECO:0000256" key="3">
    <source>
        <dbReference type="ARBA" id="ARBA00022679"/>
    </source>
</evidence>
<keyword evidence="4 8" id="KW-0812">Transmembrane</keyword>
<dbReference type="EC" id="2.4.1.-" evidence="8"/>
<dbReference type="OrthoDB" id="416834at2759"/>
<sequence length="745" mass="84377">MKERYILPSLIAFRIFNGLVLRTAFNPDEHWQSSEVAHHLLFGYGFLTWEWERCIALRSVMHPALFGILFYILKAFQVDNPTVVALAPRLTQSIIAGFTDYGTYELAKAWYNPVDLTCTSSPPSTERQRAFWSRLTSPRMATCALICSVCSWFNFFCLPRTYSNCLEAALNTWALVFFARAGPADQKRRREALMALGPAEEKLASVPRVGNGPSVGSVGSHVGGDDEAAMTGKSKVRKDEEEVTACPAELERSQSKTQKSYIPALFLAACSVIVRPTAASFWIVFCLLKLLQLTFLASPTGNKRAVETEKKVKPTVEAIQFVKACVTVAIVAISVTLACDSWYYGILTFPPWNFVKFNLFSDPGRFYGAKPWHYFLLEGAGVVLLSFYPLFLLGLKVWFNTAGILPSHSGQVESGKQRRHQLQPLYPGKYAFLRDDGAVILATLFSFIVLSFATHKEFRFMVSHLPQLLIFTAIGLARLLTDDPACLESQLFGTRQPEKSDQKRRASNAFPSFRVLSPVMLKAALSVVFLAQFLTGAFFSFFHQAASDQVASYLRTIPDESSVFFLTPCHQMSYYSHLHRRIPMGFLDCSPRVDSTRLSPSWQEKFWSETRENRIKFLDTVFPLDYPKTSSPTGERKQPYSDPRETSSSPTSNSWFGQAKDLQVTHLSEGHWRDPVECLRYRFEVPLEGPSPTHFIVPSVLREDLSAWFRRRGYVEKEMPIFDALFKETPEGDAMWQYVHILEKQ</sequence>
<comment type="similarity">
    <text evidence="8">Belongs to the glycosyltransferase 22 family.</text>
</comment>
<feature type="compositionally biased region" description="Polar residues" evidence="9">
    <location>
        <begin position="646"/>
        <end position="656"/>
    </location>
</feature>
<feature type="region of interest" description="Disordered" evidence="9">
    <location>
        <begin position="628"/>
        <end position="656"/>
    </location>
</feature>
<accession>A0A2C6KFT4</accession>
<evidence type="ECO:0000256" key="7">
    <source>
        <dbReference type="ARBA" id="ARBA00023136"/>
    </source>
</evidence>
<feature type="transmembrane region" description="Helical" evidence="8">
    <location>
        <begin position="437"/>
        <end position="454"/>
    </location>
</feature>
<feature type="transmembrane region" description="Helical" evidence="8">
    <location>
        <begin position="260"/>
        <end position="275"/>
    </location>
</feature>
<evidence type="ECO:0000313" key="10">
    <source>
        <dbReference type="EMBL" id="PHJ15274.1"/>
    </source>
</evidence>
<keyword evidence="3 10" id="KW-0808">Transferase</keyword>
<protein>
    <recommendedName>
        <fullName evidence="8">Mannosyltransferase</fullName>
        <ecNumber evidence="8">2.4.1.-</ecNumber>
    </recommendedName>
</protein>
<dbReference type="PANTHER" id="PTHR22760">
    <property type="entry name" value="GLYCOSYLTRANSFERASE"/>
    <property type="match status" value="1"/>
</dbReference>
<dbReference type="AlphaFoldDB" id="A0A2C6KFT4"/>
<evidence type="ECO:0000256" key="4">
    <source>
        <dbReference type="ARBA" id="ARBA00022692"/>
    </source>
</evidence>
<keyword evidence="11" id="KW-1185">Reference proteome</keyword>
<evidence type="ECO:0000256" key="6">
    <source>
        <dbReference type="ARBA" id="ARBA00022989"/>
    </source>
</evidence>
<dbReference type="RefSeq" id="XP_067917008.1">
    <property type="nucleotide sequence ID" value="XM_068071017.1"/>
</dbReference>
<evidence type="ECO:0000256" key="9">
    <source>
        <dbReference type="SAM" id="MobiDB-lite"/>
    </source>
</evidence>
<feature type="transmembrane region" description="Helical" evidence="8">
    <location>
        <begin position="372"/>
        <end position="395"/>
    </location>
</feature>
<dbReference type="VEuPathDB" id="ToxoDB:CSUI_010916"/>
<evidence type="ECO:0000313" key="11">
    <source>
        <dbReference type="Proteomes" id="UP000221165"/>
    </source>
</evidence>
<evidence type="ECO:0000256" key="8">
    <source>
        <dbReference type="RuleBase" id="RU363075"/>
    </source>
</evidence>
<dbReference type="GeneID" id="94434228"/>